<evidence type="ECO:0000313" key="7">
    <source>
        <dbReference type="Proteomes" id="UP000593566"/>
    </source>
</evidence>
<dbReference type="EMBL" id="JACCJB010000008">
    <property type="protein sequence ID" value="KAF6225041.1"/>
    <property type="molecule type" value="Genomic_DNA"/>
</dbReference>
<organism evidence="6 7">
    <name type="scientific">Letharia lupina</name>
    <dbReference type="NCBI Taxonomy" id="560253"/>
    <lineage>
        <taxon>Eukaryota</taxon>
        <taxon>Fungi</taxon>
        <taxon>Dikarya</taxon>
        <taxon>Ascomycota</taxon>
        <taxon>Pezizomycotina</taxon>
        <taxon>Lecanoromycetes</taxon>
        <taxon>OSLEUM clade</taxon>
        <taxon>Lecanoromycetidae</taxon>
        <taxon>Lecanorales</taxon>
        <taxon>Lecanorineae</taxon>
        <taxon>Parmeliaceae</taxon>
        <taxon>Letharia</taxon>
    </lineage>
</organism>
<dbReference type="Proteomes" id="UP000593566">
    <property type="component" value="Unassembled WGS sequence"/>
</dbReference>
<dbReference type="RefSeq" id="XP_037153908.1">
    <property type="nucleotide sequence ID" value="XM_037301091.1"/>
</dbReference>
<keyword evidence="2 5" id="KW-0812">Transmembrane</keyword>
<protein>
    <submittedName>
        <fullName evidence="6">Uncharacterized protein</fullName>
    </submittedName>
</protein>
<feature type="transmembrane region" description="Helical" evidence="5">
    <location>
        <begin position="104"/>
        <end position="124"/>
    </location>
</feature>
<keyword evidence="7" id="KW-1185">Reference proteome</keyword>
<sequence length="215" mass="23448">MDEKVPENSVQSEYTQVPRERLAPGTVANFPGSLVANHLGGTLKATTYPQDKGRLANWAAYFREGWDDPGIWKSAFVEAFASFLLCYLSGMIDKTITNFGTSQAPAYAGVVNIFLLTLFIMAFAPGSGGQFEQSGPHQSHHHILNNDRGFDGFLTRYFLIFHTRHRKERLPSASAILYMSGQLLGAGLAGGVLRGAFGADRSIESVMSKSSAPRL</sequence>
<accession>A0A8H6CKU1</accession>
<evidence type="ECO:0000256" key="5">
    <source>
        <dbReference type="SAM" id="Phobius"/>
    </source>
</evidence>
<keyword evidence="4 5" id="KW-0472">Membrane</keyword>
<keyword evidence="3 5" id="KW-1133">Transmembrane helix</keyword>
<dbReference type="GeneID" id="59338628"/>
<dbReference type="InterPro" id="IPR023271">
    <property type="entry name" value="Aquaporin-like"/>
</dbReference>
<evidence type="ECO:0000256" key="2">
    <source>
        <dbReference type="ARBA" id="ARBA00022692"/>
    </source>
</evidence>
<evidence type="ECO:0000313" key="6">
    <source>
        <dbReference type="EMBL" id="KAF6225041.1"/>
    </source>
</evidence>
<evidence type="ECO:0000256" key="1">
    <source>
        <dbReference type="ARBA" id="ARBA00004141"/>
    </source>
</evidence>
<feature type="transmembrane region" description="Helical" evidence="5">
    <location>
        <begin position="71"/>
        <end position="92"/>
    </location>
</feature>
<evidence type="ECO:0000256" key="4">
    <source>
        <dbReference type="ARBA" id="ARBA00023136"/>
    </source>
</evidence>
<dbReference type="Gene3D" id="1.20.1080.10">
    <property type="entry name" value="Glycerol uptake facilitator protein"/>
    <property type="match status" value="1"/>
</dbReference>
<dbReference type="GO" id="GO:0016020">
    <property type="term" value="C:membrane"/>
    <property type="evidence" value="ECO:0007669"/>
    <property type="project" value="UniProtKB-SubCell"/>
</dbReference>
<comment type="caution">
    <text evidence="6">The sequence shown here is derived from an EMBL/GenBank/DDBJ whole genome shotgun (WGS) entry which is preliminary data.</text>
</comment>
<proteinExistence type="predicted"/>
<comment type="subcellular location">
    <subcellularLocation>
        <location evidence="1">Membrane</location>
        <topology evidence="1">Multi-pass membrane protein</topology>
    </subcellularLocation>
</comment>
<gene>
    <name evidence="6" type="ORF">HO133_010236</name>
</gene>
<dbReference type="AlphaFoldDB" id="A0A8H6CKU1"/>
<name>A0A8H6CKU1_9LECA</name>
<evidence type="ECO:0000256" key="3">
    <source>
        <dbReference type="ARBA" id="ARBA00022989"/>
    </source>
</evidence>
<feature type="transmembrane region" description="Helical" evidence="5">
    <location>
        <begin position="175"/>
        <end position="197"/>
    </location>
</feature>
<reference evidence="6 7" key="1">
    <citation type="journal article" date="2020" name="Genomics">
        <title>Complete, high-quality genomes from long-read metagenomic sequencing of two wolf lichen thalli reveals enigmatic genome architecture.</title>
        <authorList>
            <person name="McKenzie S.K."/>
            <person name="Walston R.F."/>
            <person name="Allen J.L."/>
        </authorList>
    </citation>
    <scope>NUCLEOTIDE SEQUENCE [LARGE SCALE GENOMIC DNA]</scope>
    <source>
        <strain evidence="6">WasteWater1</strain>
    </source>
</reference>